<protein>
    <submittedName>
        <fullName evidence="1">DUF4304 domain-containing protein</fullName>
    </submittedName>
</protein>
<gene>
    <name evidence="1" type="ORF">I6I88_04070</name>
</gene>
<accession>A0A9Q6Z3G4</accession>
<dbReference type="AlphaFoldDB" id="A0A9Q6Z3G4"/>
<organism evidence="1 2">
    <name type="scientific">Myroides odoratus</name>
    <name type="common">Flavobacterium odoratum</name>
    <dbReference type="NCBI Taxonomy" id="256"/>
    <lineage>
        <taxon>Bacteria</taxon>
        <taxon>Pseudomonadati</taxon>
        <taxon>Bacteroidota</taxon>
        <taxon>Flavobacteriia</taxon>
        <taxon>Flavobacteriales</taxon>
        <taxon>Flavobacteriaceae</taxon>
        <taxon>Myroides</taxon>
    </lineage>
</organism>
<name>A0A9Q6Z3G4_MYROD</name>
<evidence type="ECO:0000313" key="1">
    <source>
        <dbReference type="EMBL" id="QQU00938.1"/>
    </source>
</evidence>
<reference evidence="1 2" key="1">
    <citation type="submission" date="2021-01" db="EMBL/GenBank/DDBJ databases">
        <title>FDA dAtabase for Regulatory Grade micrObial Sequences (FDA-ARGOS): Supporting development and validation of Infectious Disease Dx tests.</title>
        <authorList>
            <person name="Sproer C."/>
            <person name="Gronow S."/>
            <person name="Severitt S."/>
            <person name="Schroder I."/>
            <person name="Tallon L."/>
            <person name="Sadzewicz L."/>
            <person name="Zhao X."/>
            <person name="Boylan J."/>
            <person name="Ott S."/>
            <person name="Bowen H."/>
            <person name="Vavikolanu K."/>
            <person name="Mehta A."/>
            <person name="Aluvathingal J."/>
            <person name="Nadendla S."/>
            <person name="Lowell S."/>
            <person name="Myers T."/>
            <person name="Yan Y."/>
            <person name="Sichtig H."/>
        </authorList>
    </citation>
    <scope>NUCLEOTIDE SEQUENCE [LARGE SCALE GENOMIC DNA]</scope>
    <source>
        <strain evidence="1 2">FDAARGOS_1131</strain>
    </source>
</reference>
<dbReference type="Pfam" id="PF14137">
    <property type="entry name" value="DUF4304"/>
    <property type="match status" value="1"/>
</dbReference>
<dbReference type="OrthoDB" id="1097772at2"/>
<dbReference type="RefSeq" id="WP_002991021.1">
    <property type="nucleotide sequence ID" value="NZ_CP068108.1"/>
</dbReference>
<dbReference type="EMBL" id="CP068108">
    <property type="protein sequence ID" value="QQU00938.1"/>
    <property type="molecule type" value="Genomic_DNA"/>
</dbReference>
<evidence type="ECO:0000313" key="2">
    <source>
        <dbReference type="Proteomes" id="UP000596202"/>
    </source>
</evidence>
<dbReference type="Proteomes" id="UP000596202">
    <property type="component" value="Chromosome"/>
</dbReference>
<dbReference type="GeneID" id="93526813"/>
<dbReference type="InterPro" id="IPR025412">
    <property type="entry name" value="DUF4304"/>
</dbReference>
<proteinExistence type="predicted"/>
<sequence>MEKKELVSILNEVLAPIGFKKKGDYWVINGDEITKMINLQKSQFANSFYINYGYILKSVPLNGLMMHVFKGVGSTDKIEQQRITRLLDLSNNIPKEERANELKKLLYERLITNIQEVSTEEDVLNQLKKRPHLNDIPLVIKKYFNLLE</sequence>